<gene>
    <name evidence="2" type="ORF">ACFFQ6_08975</name>
</gene>
<feature type="domain" description="Htaa" evidence="1">
    <location>
        <begin position="10"/>
        <end position="147"/>
    </location>
</feature>
<evidence type="ECO:0000313" key="3">
    <source>
        <dbReference type="Proteomes" id="UP001589587"/>
    </source>
</evidence>
<dbReference type="RefSeq" id="WP_143538676.1">
    <property type="nucleotide sequence ID" value="NZ_JBHMAS010000018.1"/>
</dbReference>
<accession>A0ABV5XBL7</accession>
<dbReference type="EMBL" id="JBHMAS010000018">
    <property type="protein sequence ID" value="MFB9779811.1"/>
    <property type="molecule type" value="Genomic_DNA"/>
</dbReference>
<reference evidence="2 3" key="1">
    <citation type="submission" date="2024-09" db="EMBL/GenBank/DDBJ databases">
        <authorList>
            <person name="Sun Q."/>
            <person name="Mori K."/>
        </authorList>
    </citation>
    <scope>NUCLEOTIDE SEQUENCE [LARGE SCALE GENOMIC DNA]</scope>
    <source>
        <strain evidence="2 3">JCM 11411</strain>
    </source>
</reference>
<name>A0ABV5XBL7_9NOCA</name>
<keyword evidence="3" id="KW-1185">Reference proteome</keyword>
<evidence type="ECO:0000259" key="1">
    <source>
        <dbReference type="Pfam" id="PF04213"/>
    </source>
</evidence>
<dbReference type="Proteomes" id="UP001589587">
    <property type="component" value="Unassembled WGS sequence"/>
</dbReference>
<dbReference type="Pfam" id="PF04213">
    <property type="entry name" value="HtaA"/>
    <property type="match status" value="1"/>
</dbReference>
<protein>
    <submittedName>
        <fullName evidence="2">HtaA domain-containing protein</fullName>
    </submittedName>
</protein>
<organism evidence="2 3">
    <name type="scientific">Rhodococcus baikonurensis</name>
    <dbReference type="NCBI Taxonomy" id="172041"/>
    <lineage>
        <taxon>Bacteria</taxon>
        <taxon>Bacillati</taxon>
        <taxon>Actinomycetota</taxon>
        <taxon>Actinomycetes</taxon>
        <taxon>Mycobacteriales</taxon>
        <taxon>Nocardiaceae</taxon>
        <taxon>Rhodococcus</taxon>
        <taxon>Rhodococcus erythropolis group</taxon>
    </lineage>
</organism>
<comment type="caution">
    <text evidence="2">The sequence shown here is derived from an EMBL/GenBank/DDBJ whole genome shotgun (WGS) entry which is preliminary data.</text>
</comment>
<sequence length="152" mass="16134">MTENSSPTILSWSVKESLLQYVRALGEISYVSGLVELGDELVWPLASDHHDAVGVRIAEFSGAIHLRAHDGLLDIVIADPEVRVNETQGQLSVRTALDAPERVVIATLDGIESSASVLRAEVQVTAAGSAVFGANYPSGTRLSPLTIGSDRN</sequence>
<evidence type="ECO:0000313" key="2">
    <source>
        <dbReference type="EMBL" id="MFB9779811.1"/>
    </source>
</evidence>
<proteinExistence type="predicted"/>
<dbReference type="InterPro" id="IPR007331">
    <property type="entry name" value="Htaa"/>
</dbReference>